<dbReference type="RefSeq" id="WP_013451961.1">
    <property type="nucleotide sequence ID" value="NC_014758.1"/>
</dbReference>
<keyword evidence="2" id="KW-1185">Reference proteome</keyword>
<accession>E4TGN8</accession>
<dbReference type="AlphaFoldDB" id="E4TGN8"/>
<sequence length="78" mass="8635">MNLKKTKEDLVHTLEKFLKETPVCTLCGSNPAYSPVDLSIDKGSEYITIPRTAKLCTKCLLLKRGVAIDDEGKIIIVN</sequence>
<dbReference type="KEGG" id="cni:Calni_1846"/>
<reference key="1">
    <citation type="submission" date="2010-11" db="EMBL/GenBank/DDBJ databases">
        <title>The complete genome of chromosome of Calditerrivibrio nitroreducens DSM 19672.</title>
        <authorList>
            <consortium name="US DOE Joint Genome Institute (JGI-PGF)"/>
            <person name="Lucas S."/>
            <person name="Copeland A."/>
            <person name="Lapidus A."/>
            <person name="Bruce D."/>
            <person name="Goodwin L."/>
            <person name="Pitluck S."/>
            <person name="Kyrpides N."/>
            <person name="Mavromatis K."/>
            <person name="Ivanova N."/>
            <person name="Mikhailova N."/>
            <person name="Zeytun A."/>
            <person name="Brettin T."/>
            <person name="Detter J.C."/>
            <person name="Tapia R."/>
            <person name="Han C."/>
            <person name="Land M."/>
            <person name="Hauser L."/>
            <person name="Markowitz V."/>
            <person name="Cheng J.-F."/>
            <person name="Hugenholtz P."/>
            <person name="Woyke T."/>
            <person name="Wu D."/>
            <person name="Spring S."/>
            <person name="Schroeder M."/>
            <person name="Brambilla E."/>
            <person name="Klenk H.-P."/>
            <person name="Eisen J.A."/>
        </authorList>
    </citation>
    <scope>NUCLEOTIDE SEQUENCE [LARGE SCALE GENOMIC DNA]</scope>
    <source>
        <strain>DSM 19672</strain>
    </source>
</reference>
<evidence type="ECO:0000313" key="1">
    <source>
        <dbReference type="EMBL" id="ADR19751.1"/>
    </source>
</evidence>
<name>E4TGN8_CALNY</name>
<evidence type="ECO:0000313" key="2">
    <source>
        <dbReference type="Proteomes" id="UP000007039"/>
    </source>
</evidence>
<reference evidence="1 2" key="2">
    <citation type="journal article" date="2011" name="Stand. Genomic Sci.">
        <title>Complete genome sequence of Calditerrivibrio nitroreducens type strain (Yu37-1).</title>
        <authorList>
            <person name="Pitluck S."/>
            <person name="Sikorski J."/>
            <person name="Zeytun A."/>
            <person name="Lapidus A."/>
            <person name="Nolan M."/>
            <person name="Lucas S."/>
            <person name="Hammon N."/>
            <person name="Deshpande S."/>
            <person name="Cheng J.F."/>
            <person name="Tapia R."/>
            <person name="Han C."/>
            <person name="Goodwin L."/>
            <person name="Liolios K."/>
            <person name="Pagani I."/>
            <person name="Ivanova N."/>
            <person name="Mavromatis K."/>
            <person name="Pati A."/>
            <person name="Chen A."/>
            <person name="Palaniappan K."/>
            <person name="Hauser L."/>
            <person name="Chang Y.J."/>
            <person name="Jeffries C.D."/>
            <person name="Detter J.C."/>
            <person name="Brambilla E."/>
            <person name="Djao O.D."/>
            <person name="Rohde M."/>
            <person name="Spring S."/>
            <person name="Goker M."/>
            <person name="Woyke T."/>
            <person name="Bristow J."/>
            <person name="Eisen J.A."/>
            <person name="Markowitz V."/>
            <person name="Hugenholtz P."/>
            <person name="Kyrpides N.C."/>
            <person name="Klenk H.P."/>
            <person name="Land M."/>
        </authorList>
    </citation>
    <scope>NUCLEOTIDE SEQUENCE [LARGE SCALE GENOMIC DNA]</scope>
    <source>
        <strain evidence="2">DSM 19672 / NBRC 101217 / Yu37-1</strain>
    </source>
</reference>
<gene>
    <name evidence="1" type="ordered locus">Calni_1846</name>
</gene>
<dbReference type="STRING" id="768670.Calni_1846"/>
<proteinExistence type="predicted"/>
<organism evidence="1 2">
    <name type="scientific">Calditerrivibrio nitroreducens (strain DSM 19672 / NBRC 101217 / Yu37-1)</name>
    <dbReference type="NCBI Taxonomy" id="768670"/>
    <lineage>
        <taxon>Bacteria</taxon>
        <taxon>Pseudomonadati</taxon>
        <taxon>Deferribacterota</taxon>
        <taxon>Deferribacteres</taxon>
        <taxon>Deferribacterales</taxon>
        <taxon>Calditerrivibrionaceae</taxon>
    </lineage>
</organism>
<dbReference type="Proteomes" id="UP000007039">
    <property type="component" value="Chromosome"/>
</dbReference>
<dbReference type="HOGENOM" id="CLU_2615330_0_0_0"/>
<dbReference type="EMBL" id="CP002347">
    <property type="protein sequence ID" value="ADR19751.1"/>
    <property type="molecule type" value="Genomic_DNA"/>
</dbReference>
<protein>
    <submittedName>
        <fullName evidence="1">Uncharacterized protein</fullName>
    </submittedName>
</protein>